<dbReference type="EMBL" id="JAJFZV010000015">
    <property type="protein sequence ID" value="MCC3298863.1"/>
    <property type="molecule type" value="Genomic_DNA"/>
</dbReference>
<dbReference type="RefSeq" id="WP_227896752.1">
    <property type="nucleotide sequence ID" value="NZ_CP099466.1"/>
</dbReference>
<keyword evidence="1" id="KW-0378">Hydrolase</keyword>
<dbReference type="Gene3D" id="3.40.50.1000">
    <property type="entry name" value="HAD superfamily/HAD-like"/>
    <property type="match status" value="1"/>
</dbReference>
<dbReference type="Proteomes" id="UP001139158">
    <property type="component" value="Unassembled WGS sequence"/>
</dbReference>
<dbReference type="InterPro" id="IPR023198">
    <property type="entry name" value="PGP-like_dom2"/>
</dbReference>
<dbReference type="AlphaFoldDB" id="A0A9X1MEZ2"/>
<dbReference type="Gene3D" id="1.10.150.240">
    <property type="entry name" value="Putative phosphatase, domain 2"/>
    <property type="match status" value="1"/>
</dbReference>
<protein>
    <submittedName>
        <fullName evidence="1">HAD hydrolase-like protein</fullName>
    </submittedName>
</protein>
<dbReference type="InterPro" id="IPR050155">
    <property type="entry name" value="HAD-like_hydrolase_sf"/>
</dbReference>
<dbReference type="GO" id="GO:0005829">
    <property type="term" value="C:cytosol"/>
    <property type="evidence" value="ECO:0007669"/>
    <property type="project" value="TreeGrafter"/>
</dbReference>
<dbReference type="SFLD" id="SFLDG01129">
    <property type="entry name" value="C1.5:_HAD__Beta-PGM__Phosphata"/>
    <property type="match status" value="1"/>
</dbReference>
<dbReference type="SUPFAM" id="SSF56784">
    <property type="entry name" value="HAD-like"/>
    <property type="match status" value="1"/>
</dbReference>
<dbReference type="InterPro" id="IPR023214">
    <property type="entry name" value="HAD_sf"/>
</dbReference>
<dbReference type="Pfam" id="PF13419">
    <property type="entry name" value="HAD_2"/>
    <property type="match status" value="1"/>
</dbReference>
<dbReference type="SFLD" id="SFLDS00003">
    <property type="entry name" value="Haloacid_Dehalogenase"/>
    <property type="match status" value="1"/>
</dbReference>
<organism evidence="1 2">
    <name type="scientific">Arthrobacter caoxuetaonis</name>
    <dbReference type="NCBI Taxonomy" id="2886935"/>
    <lineage>
        <taxon>Bacteria</taxon>
        <taxon>Bacillati</taxon>
        <taxon>Actinomycetota</taxon>
        <taxon>Actinomycetes</taxon>
        <taxon>Micrococcales</taxon>
        <taxon>Micrococcaceae</taxon>
        <taxon>Arthrobacter</taxon>
    </lineage>
</organism>
<dbReference type="GO" id="GO:0004713">
    <property type="term" value="F:protein tyrosine kinase activity"/>
    <property type="evidence" value="ECO:0007669"/>
    <property type="project" value="TreeGrafter"/>
</dbReference>
<dbReference type="PANTHER" id="PTHR43434:SF20">
    <property type="entry name" value="5'-NUCLEOTIDASE"/>
    <property type="match status" value="1"/>
</dbReference>
<name>A0A9X1MEZ2_9MICC</name>
<proteinExistence type="predicted"/>
<dbReference type="InterPro" id="IPR041492">
    <property type="entry name" value="HAD_2"/>
</dbReference>
<keyword evidence="2" id="KW-1185">Reference proteome</keyword>
<dbReference type="PANTHER" id="PTHR43434">
    <property type="entry name" value="PHOSPHOGLYCOLATE PHOSPHATASE"/>
    <property type="match status" value="1"/>
</dbReference>
<dbReference type="GO" id="GO:0016787">
    <property type="term" value="F:hydrolase activity"/>
    <property type="evidence" value="ECO:0007669"/>
    <property type="project" value="UniProtKB-KW"/>
</dbReference>
<dbReference type="InterPro" id="IPR036412">
    <property type="entry name" value="HAD-like_sf"/>
</dbReference>
<accession>A0A9X1MEZ2</accession>
<gene>
    <name evidence="1" type="ORF">LJ757_13770</name>
</gene>
<evidence type="ECO:0000313" key="1">
    <source>
        <dbReference type="EMBL" id="MCC3298863.1"/>
    </source>
</evidence>
<sequence length="231" mass="23516">MKHLRLLVLFDLDGTLVDPAGSITGGISAALAASGLPVPPPADLQQMVGPALSESLTRIARVPADQLDTVIAHYRRGYRDTGMAASRPYPGIADAVRELRDAGCITAVATQKPEPLAGDLLRVQGLGHLFASVHGSPADERAVAADGKTSIIRAALERHAGEYSAAVMIGDRMHDVHGAAANGVPCIGVSWGFAAPGELAAAGAAAVVDLPGQLRDAVRSAAETAGARGAV</sequence>
<comment type="caution">
    <text evidence="1">The sequence shown here is derived from an EMBL/GenBank/DDBJ whole genome shotgun (WGS) entry which is preliminary data.</text>
</comment>
<reference evidence="1" key="1">
    <citation type="submission" date="2021-10" db="EMBL/GenBank/DDBJ databases">
        <title>Novel species in genus Arthrobacter.</title>
        <authorList>
            <person name="Liu Y."/>
        </authorList>
    </citation>
    <scope>NUCLEOTIDE SEQUENCE</scope>
    <source>
        <strain evidence="1">Zg-Y453</strain>
    </source>
</reference>
<evidence type="ECO:0000313" key="2">
    <source>
        <dbReference type="Proteomes" id="UP001139158"/>
    </source>
</evidence>